<dbReference type="Gene3D" id="2.30.38.10">
    <property type="entry name" value="Luciferase, Domain 3"/>
    <property type="match status" value="1"/>
</dbReference>
<organism evidence="6 7">
    <name type="scientific">Microcoleus asticus IPMA8</name>
    <dbReference type="NCBI Taxonomy" id="2563858"/>
    <lineage>
        <taxon>Bacteria</taxon>
        <taxon>Bacillati</taxon>
        <taxon>Cyanobacteriota</taxon>
        <taxon>Cyanophyceae</taxon>
        <taxon>Oscillatoriophycideae</taxon>
        <taxon>Oscillatoriales</taxon>
        <taxon>Microcoleaceae</taxon>
        <taxon>Microcoleus</taxon>
        <taxon>Microcoleus asticus</taxon>
    </lineage>
</organism>
<dbReference type="InterPro" id="IPR010071">
    <property type="entry name" value="AA_adenyl_dom"/>
</dbReference>
<reference evidence="6 7" key="1">
    <citation type="journal article" date="2020" name="Sci. Rep.">
        <title>A novel cyanobacterial geosmin producer, revising GeoA distribution and dispersion patterns in Bacteria.</title>
        <authorList>
            <person name="Churro C."/>
            <person name="Semedo-Aguiar A.P."/>
            <person name="Silva A.D."/>
            <person name="Pereira-Leal J.B."/>
            <person name="Leite R.B."/>
        </authorList>
    </citation>
    <scope>NUCLEOTIDE SEQUENCE [LARGE SCALE GENOMIC DNA]</scope>
    <source>
        <strain evidence="6 7">IPMA8</strain>
    </source>
</reference>
<dbReference type="InterPro" id="IPR001242">
    <property type="entry name" value="Condensation_dom"/>
</dbReference>
<dbReference type="InterPro" id="IPR023213">
    <property type="entry name" value="CAT-like_dom_sf"/>
</dbReference>
<sequence>MIEIRKIKDTTQSISQPPDLVPVSRDGKLQLSFAQQRMWFLHQLDNSSPFYNESLQIQIIGALNVTVLEQSVNEIIRRHEALRTTFPTIEGVPFQVIAPTLTITLPLVNLQGLTEASVQQLVTREVRQPFDLVTGPLLRVTLQQLSPETHLLILTIHHIITDGGSMGIFFKELGSLYQAFINGEPSPLPELTIQYADFSVWQRRWLTGEVMQKQLDYWKQQLADTPPLLKLPTDYPRPPVQAFCGATRLFELDPDLTFQLKTLSKKSGVTLFMTLMTAFVTLIYRYSSQEDICVGFPIANREYSELDPVIGFFVNTLVLRTQIEGNASFSELLEKVGHLALDAYAHQNAPFEKVVEALQPERSLGYNPLFQVTFSMQNLSLDTFELPGIKLTPRRVERGTAQFDLSLGIRQTQKGLIGSWEYNSDLFEPDTIARMTGHFQTLLEAIVANPDQRVGELPWLTEAERYQLLVEWNNTTKEYPFDKCIHELFEEQVTRSPDAIAVILEGEQLTYRELNQQANIIAHHLRSLGVGPEVLVGICVERSPLMVIGLLGILKAGGAYVPLDPAYPSERLAYMLSDSQVKVLLTQEKLASSLPVSAARVICLDSNWQNIGAHSEENPLTEVKASNLAYVIYTSGSTGKPKGVTIEHRSIVNFTSSSITIYNITQSDRVLQFASIAFDAAVIEIFPCLSAGGTLVLRTDDMLVSGSRFVQRCHEWGITMMDWPTSHWHQVMVELAETEQTLPESLRVVSVGGDAVLPEALKLWQSCVKGLANPPQLLNGYGPTETTAVSTYYDLSEFIANNPAASCVPIGTPIGNLTTYILNHYLQPVPIGVPGELHIGGLGLARGYLGRPDLTAEKFIPNPFSNEPGARLYKTGDLVRYLSDGNIEFLGRIDNQVKIRGFRIELGEIEAVLTQHPEIDQAVVVVHEDQPGNKRLVAYVVLKGALNSKEDLAHKIKADIRQQLPEYMVPATLIILSVLPLTPNDKVDRRALPPPDPVVRVLALEIPQTKVEKLIADVWQKILLLEKVGLDDNFFDMGGTSLRLVQVREELQIIFTKTISMVEMFQHPTVRTLGELLSKQEFQTPDAIKSEAERAELRSSSQADMNQRRNIRQQYRSQKKQ</sequence>
<keyword evidence="3" id="KW-0597">Phosphoprotein</keyword>
<dbReference type="SUPFAM" id="SSF52777">
    <property type="entry name" value="CoA-dependent acyltransferases"/>
    <property type="match status" value="2"/>
</dbReference>
<dbReference type="Gene3D" id="3.30.559.10">
    <property type="entry name" value="Chloramphenicol acetyltransferase-like domain"/>
    <property type="match status" value="1"/>
</dbReference>
<dbReference type="Gene3D" id="1.10.1200.10">
    <property type="entry name" value="ACP-like"/>
    <property type="match status" value="1"/>
</dbReference>
<dbReference type="InterPro" id="IPR020845">
    <property type="entry name" value="AMP-binding_CS"/>
</dbReference>
<comment type="caution">
    <text evidence="6">The sequence shown here is derived from an EMBL/GenBank/DDBJ whole genome shotgun (WGS) entry which is preliminary data.</text>
</comment>
<dbReference type="Gene3D" id="3.30.300.30">
    <property type="match status" value="1"/>
</dbReference>
<dbReference type="Pfam" id="PF00550">
    <property type="entry name" value="PP-binding"/>
    <property type="match status" value="1"/>
</dbReference>
<evidence type="ECO:0000256" key="1">
    <source>
        <dbReference type="ARBA" id="ARBA00001957"/>
    </source>
</evidence>
<dbReference type="PIRSF" id="PIRSF001617">
    <property type="entry name" value="Alpha-AR"/>
    <property type="match status" value="1"/>
</dbReference>
<dbReference type="RefSeq" id="WP_172187525.1">
    <property type="nucleotide sequence ID" value="NZ_CAWPPK010000250.1"/>
</dbReference>
<dbReference type="PANTHER" id="PTHR45527">
    <property type="entry name" value="NONRIBOSOMAL PEPTIDE SYNTHETASE"/>
    <property type="match status" value="1"/>
</dbReference>
<dbReference type="PROSITE" id="PS50075">
    <property type="entry name" value="CARRIER"/>
    <property type="match status" value="1"/>
</dbReference>
<evidence type="ECO:0000313" key="6">
    <source>
        <dbReference type="EMBL" id="NQE34730.1"/>
    </source>
</evidence>
<accession>A0ABX2CZ67</accession>
<feature type="domain" description="Carrier" evidence="5">
    <location>
        <begin position="1006"/>
        <end position="1081"/>
    </location>
</feature>
<proteinExistence type="predicted"/>
<dbReference type="Pfam" id="PF00668">
    <property type="entry name" value="Condensation"/>
    <property type="match status" value="1"/>
</dbReference>
<dbReference type="Pfam" id="PF13193">
    <property type="entry name" value="AMP-binding_C"/>
    <property type="match status" value="1"/>
</dbReference>
<keyword evidence="2" id="KW-0596">Phosphopantetheine</keyword>
<dbReference type="Pfam" id="PF00501">
    <property type="entry name" value="AMP-binding"/>
    <property type="match status" value="1"/>
</dbReference>
<dbReference type="EMBL" id="SRRZ01000038">
    <property type="protein sequence ID" value="NQE34730.1"/>
    <property type="molecule type" value="Genomic_DNA"/>
</dbReference>
<dbReference type="InterPro" id="IPR045851">
    <property type="entry name" value="AMP-bd_C_sf"/>
</dbReference>
<dbReference type="SUPFAM" id="SSF47336">
    <property type="entry name" value="ACP-like"/>
    <property type="match status" value="1"/>
</dbReference>
<evidence type="ECO:0000256" key="3">
    <source>
        <dbReference type="ARBA" id="ARBA00022553"/>
    </source>
</evidence>
<dbReference type="Gene3D" id="3.30.559.30">
    <property type="entry name" value="Nonribosomal peptide synthetase, condensation domain"/>
    <property type="match status" value="1"/>
</dbReference>
<feature type="region of interest" description="Disordered" evidence="4">
    <location>
        <begin position="1091"/>
        <end position="1121"/>
    </location>
</feature>
<dbReference type="PROSITE" id="PS00455">
    <property type="entry name" value="AMP_BINDING"/>
    <property type="match status" value="1"/>
</dbReference>
<dbReference type="Gene3D" id="3.40.50.980">
    <property type="match status" value="2"/>
</dbReference>
<evidence type="ECO:0000256" key="2">
    <source>
        <dbReference type="ARBA" id="ARBA00022450"/>
    </source>
</evidence>
<evidence type="ECO:0000313" key="7">
    <source>
        <dbReference type="Proteomes" id="UP000702425"/>
    </source>
</evidence>
<dbReference type="Proteomes" id="UP000702425">
    <property type="component" value="Unassembled WGS sequence"/>
</dbReference>
<dbReference type="CDD" id="cd19531">
    <property type="entry name" value="LCL_NRPS-like"/>
    <property type="match status" value="1"/>
</dbReference>
<dbReference type="InterPro" id="IPR020806">
    <property type="entry name" value="PKS_PP-bd"/>
</dbReference>
<dbReference type="InterPro" id="IPR000873">
    <property type="entry name" value="AMP-dep_synth/lig_dom"/>
</dbReference>
<dbReference type="InterPro" id="IPR036736">
    <property type="entry name" value="ACP-like_sf"/>
</dbReference>
<evidence type="ECO:0000259" key="5">
    <source>
        <dbReference type="PROSITE" id="PS50075"/>
    </source>
</evidence>
<evidence type="ECO:0000256" key="4">
    <source>
        <dbReference type="SAM" id="MobiDB-lite"/>
    </source>
</evidence>
<dbReference type="InterPro" id="IPR025110">
    <property type="entry name" value="AMP-bd_C"/>
</dbReference>
<dbReference type="SMART" id="SM00823">
    <property type="entry name" value="PKS_PP"/>
    <property type="match status" value="1"/>
</dbReference>
<name>A0ABX2CZ67_9CYAN</name>
<dbReference type="PANTHER" id="PTHR45527:SF1">
    <property type="entry name" value="FATTY ACID SYNTHASE"/>
    <property type="match status" value="1"/>
</dbReference>
<keyword evidence="7" id="KW-1185">Reference proteome</keyword>
<dbReference type="InterPro" id="IPR009081">
    <property type="entry name" value="PP-bd_ACP"/>
</dbReference>
<dbReference type="NCBIfam" id="TIGR01733">
    <property type="entry name" value="AA-adenyl-dom"/>
    <property type="match status" value="1"/>
</dbReference>
<protein>
    <submittedName>
        <fullName evidence="6">Linear gramicidin synthase subunit B</fullName>
    </submittedName>
</protein>
<gene>
    <name evidence="6" type="primary">lgrB_3</name>
    <name evidence="6" type="ORF">E5S67_02458</name>
</gene>
<comment type="cofactor">
    <cofactor evidence="1">
        <name>pantetheine 4'-phosphate</name>
        <dbReference type="ChEBI" id="CHEBI:47942"/>
    </cofactor>
</comment>
<dbReference type="SUPFAM" id="SSF56801">
    <property type="entry name" value="Acetyl-CoA synthetase-like"/>
    <property type="match status" value="1"/>
</dbReference>
<feature type="compositionally biased region" description="Polar residues" evidence="4">
    <location>
        <begin position="1112"/>
        <end position="1121"/>
    </location>
</feature>